<dbReference type="SMART" id="SM00297">
    <property type="entry name" value="BROMO"/>
    <property type="match status" value="1"/>
</dbReference>
<evidence type="ECO:0000256" key="2">
    <source>
        <dbReference type="PROSITE-ProRule" id="PRU00035"/>
    </source>
</evidence>
<dbReference type="GO" id="GO:0046695">
    <property type="term" value="C:SLIK (SAGA-like) complex"/>
    <property type="evidence" value="ECO:0007669"/>
    <property type="project" value="InterPro"/>
</dbReference>
<dbReference type="EMBL" id="LRBS01000089">
    <property type="protein sequence ID" value="OII75211.1"/>
    <property type="molecule type" value="Genomic_DNA"/>
</dbReference>
<dbReference type="GO" id="GO:0000124">
    <property type="term" value="C:SAGA complex"/>
    <property type="evidence" value="ECO:0007669"/>
    <property type="project" value="InterPro"/>
</dbReference>
<evidence type="ECO:0000313" key="5">
    <source>
        <dbReference type="Proteomes" id="UP000186804"/>
    </source>
</evidence>
<dbReference type="PANTHER" id="PTHR47343">
    <property type="entry name" value="TRANSCRIPTIONAL ACTIVATOR SPT7"/>
    <property type="match status" value="1"/>
</dbReference>
<dbReference type="PANTHER" id="PTHR47343:SF1">
    <property type="entry name" value="TRANSCRIPTIONAL ACTIVATOR SPT7"/>
    <property type="match status" value="1"/>
</dbReference>
<dbReference type="OrthoDB" id="21449at2759"/>
<dbReference type="InterPro" id="IPR001487">
    <property type="entry name" value="Bromodomain"/>
</dbReference>
<dbReference type="Gene3D" id="1.20.920.10">
    <property type="entry name" value="Bromodomain-like"/>
    <property type="match status" value="1"/>
</dbReference>
<name>A0A1J4MP34_9CRYT</name>
<dbReference type="SUPFAM" id="SSF47370">
    <property type="entry name" value="Bromodomain"/>
    <property type="match status" value="1"/>
</dbReference>
<sequence length="210" mass="24937">MRNKDINTMYEGFVEVLSQLRECEYSEAFLEPVNWKRLGLDDYPNIVHNPMDLKTIGKKVKSHLYENAEQFWSDIDLIWSNCQLYNHESSKVYQQSIHMENTAENLREIFFPYLPKRNLKKRSENSDLPVDNYTDDYHLMLKRALLCQRISKLSPDLLALAIRFIYTECPQIIYQYSENRVVLDLEFIDGKHLTSVSALTKRLLKLQLEH</sequence>
<evidence type="ECO:0000259" key="3">
    <source>
        <dbReference type="PROSITE" id="PS50014"/>
    </source>
</evidence>
<proteinExistence type="predicted"/>
<dbReference type="GO" id="GO:0005198">
    <property type="term" value="F:structural molecule activity"/>
    <property type="evidence" value="ECO:0007669"/>
    <property type="project" value="TreeGrafter"/>
</dbReference>
<dbReference type="InterPro" id="IPR036427">
    <property type="entry name" value="Bromodomain-like_sf"/>
</dbReference>
<dbReference type="VEuPathDB" id="CryptoDB:cand_003660"/>
<dbReference type="Pfam" id="PF00439">
    <property type="entry name" value="Bromodomain"/>
    <property type="match status" value="1"/>
</dbReference>
<accession>A0A1J4MP34</accession>
<evidence type="ECO:0000313" key="4">
    <source>
        <dbReference type="EMBL" id="OII75211.1"/>
    </source>
</evidence>
<dbReference type="PROSITE" id="PS50014">
    <property type="entry name" value="BROMODOMAIN_2"/>
    <property type="match status" value="1"/>
</dbReference>
<keyword evidence="5" id="KW-1185">Reference proteome</keyword>
<feature type="domain" description="Bromo" evidence="3">
    <location>
        <begin position="21"/>
        <end position="93"/>
    </location>
</feature>
<reference evidence="4 5" key="1">
    <citation type="submission" date="2016-10" db="EMBL/GenBank/DDBJ databases">
        <title>Reductive evolution of mitochondrial metabolism and differential evolution of invasion-related proteins in Cryptosporidium.</title>
        <authorList>
            <person name="Liu S."/>
            <person name="Roellig D.M."/>
            <person name="Guo Y."/>
            <person name="Li N."/>
            <person name="Frace M.A."/>
            <person name="Tang K."/>
            <person name="Zhang L."/>
            <person name="Feng Y."/>
            <person name="Xiao L."/>
        </authorList>
    </citation>
    <scope>NUCLEOTIDE SEQUENCE [LARGE SCALE GENOMIC DNA]</scope>
    <source>
        <strain evidence="4">30847</strain>
    </source>
</reference>
<keyword evidence="1 2" id="KW-0103">Bromodomain</keyword>
<dbReference type="CDD" id="cd04369">
    <property type="entry name" value="Bromodomain"/>
    <property type="match status" value="1"/>
</dbReference>
<dbReference type="GeneID" id="92364551"/>
<dbReference type="RefSeq" id="XP_067067427.1">
    <property type="nucleotide sequence ID" value="XM_067210610.1"/>
</dbReference>
<gene>
    <name evidence="4" type="ORF">cand_003660</name>
</gene>
<evidence type="ECO:0000256" key="1">
    <source>
        <dbReference type="ARBA" id="ARBA00023117"/>
    </source>
</evidence>
<dbReference type="PRINTS" id="PR00503">
    <property type="entry name" value="BROMODOMAIN"/>
</dbReference>
<dbReference type="InterPro" id="IPR037782">
    <property type="entry name" value="Spt7"/>
</dbReference>
<dbReference type="AlphaFoldDB" id="A0A1J4MP34"/>
<protein>
    <submittedName>
        <fullName evidence="4">Bromodomain-containing protein</fullName>
    </submittedName>
</protein>
<dbReference type="GO" id="GO:0006357">
    <property type="term" value="P:regulation of transcription by RNA polymerase II"/>
    <property type="evidence" value="ECO:0007669"/>
    <property type="project" value="TreeGrafter"/>
</dbReference>
<organism evidence="4 5">
    <name type="scientific">Cryptosporidium andersoni</name>
    <dbReference type="NCBI Taxonomy" id="117008"/>
    <lineage>
        <taxon>Eukaryota</taxon>
        <taxon>Sar</taxon>
        <taxon>Alveolata</taxon>
        <taxon>Apicomplexa</taxon>
        <taxon>Conoidasida</taxon>
        <taxon>Coccidia</taxon>
        <taxon>Eucoccidiorida</taxon>
        <taxon>Eimeriorina</taxon>
        <taxon>Cryptosporidiidae</taxon>
        <taxon>Cryptosporidium</taxon>
    </lineage>
</organism>
<comment type="caution">
    <text evidence="4">The sequence shown here is derived from an EMBL/GenBank/DDBJ whole genome shotgun (WGS) entry which is preliminary data.</text>
</comment>
<dbReference type="Proteomes" id="UP000186804">
    <property type="component" value="Unassembled WGS sequence"/>
</dbReference>